<keyword evidence="4 7" id="KW-1133">Transmembrane helix</keyword>
<evidence type="ECO:0000256" key="7">
    <source>
        <dbReference type="SAM" id="Phobius"/>
    </source>
</evidence>
<dbReference type="Pfam" id="PF13567">
    <property type="entry name" value="DUF4131"/>
    <property type="match status" value="1"/>
</dbReference>
<keyword evidence="11" id="KW-1185">Reference proteome</keyword>
<keyword evidence="5 7" id="KW-0472">Membrane</keyword>
<feature type="transmembrane region" description="Helical" evidence="7">
    <location>
        <begin position="534"/>
        <end position="552"/>
    </location>
</feature>
<comment type="caution">
    <text evidence="10">The sequence shown here is derived from an EMBL/GenBank/DDBJ whole genome shotgun (WGS) entry which is preliminary data.</text>
</comment>
<evidence type="ECO:0000256" key="2">
    <source>
        <dbReference type="ARBA" id="ARBA00022475"/>
    </source>
</evidence>
<feature type="transmembrane region" description="Helical" evidence="7">
    <location>
        <begin position="97"/>
        <end position="116"/>
    </location>
</feature>
<feature type="domain" description="DUF4131" evidence="9">
    <location>
        <begin position="74"/>
        <end position="226"/>
    </location>
</feature>
<dbReference type="PANTHER" id="PTHR30619">
    <property type="entry name" value="DNA INTERNALIZATION/COMPETENCE PROTEIN COMEC/REC2"/>
    <property type="match status" value="1"/>
</dbReference>
<dbReference type="Proteomes" id="UP001181622">
    <property type="component" value="Unassembled WGS sequence"/>
</dbReference>
<organism evidence="10 11">
    <name type="scientific">Chelatococcus sambhunathii</name>
    <dbReference type="NCBI Taxonomy" id="363953"/>
    <lineage>
        <taxon>Bacteria</taxon>
        <taxon>Pseudomonadati</taxon>
        <taxon>Pseudomonadota</taxon>
        <taxon>Alphaproteobacteria</taxon>
        <taxon>Hyphomicrobiales</taxon>
        <taxon>Chelatococcaceae</taxon>
        <taxon>Chelatococcus</taxon>
    </lineage>
</organism>
<feature type="transmembrane region" description="Helical" evidence="7">
    <location>
        <begin position="302"/>
        <end position="322"/>
    </location>
</feature>
<dbReference type="RefSeq" id="WP_309393915.1">
    <property type="nucleotide sequence ID" value="NZ_JADBEO010000046.1"/>
</dbReference>
<feature type="transmembrane region" description="Helical" evidence="7">
    <location>
        <begin position="558"/>
        <end position="576"/>
    </location>
</feature>
<feature type="transmembrane region" description="Helical" evidence="7">
    <location>
        <begin position="504"/>
        <end position="525"/>
    </location>
</feature>
<feature type="transmembrane region" description="Helical" evidence="7">
    <location>
        <begin position="384"/>
        <end position="415"/>
    </location>
</feature>
<dbReference type="InterPro" id="IPR004477">
    <property type="entry name" value="ComEC_N"/>
</dbReference>
<proteinExistence type="predicted"/>
<dbReference type="Pfam" id="PF03772">
    <property type="entry name" value="Competence"/>
    <property type="match status" value="1"/>
</dbReference>
<sequence>MARGPERARLRAGAIAAPAGVRPDQRALVRLSSSLRDWLLARLAEEAEAGRPALWLPVAVGIGVAVYFAAAREPEFWVAVVAFAASLALVVAARKRFVALGLALALAGVAGGFLAAKTATLRAEAPLLQRTMRAEVVGRVLSVEPRQQGRRRVTLAVERFGAMDDGEGPRKVRVTLGAKPAFSAGERISLTAWWRPPDGPVRPGGYDFARVAYFQGLGASAFAPSNVKALGRAESEGFLSDAAAALERLRERLTTRISTAIGGPEGTVAAALVTGVQGPIPQQTEDELRAAGLSHILSISGLHMALIAGTLFWLARAAFALFPAIALRWPIKGLSAAFALAGATFYLALSGAEVATQRSYVMIAIAFLAIIFGRAAISARNLALAALVVLVWTPEAMLGPSFQMSFAAVAALVAWFETRRDRPASPAPETAAGRFWRAVTAACVLAVMTTLIAGLATAPFAAYHFHRVTPYALAGNALATPLLSLIVMPSVVGGLMFAPLGLDGVWWDLMGLGLSGVLAVARAVASWPGSERNVLAFGQGALTLFALGIVWLCLWRTALRWAAVPILALALALAAFPARPDLVIDAAGRSLAARGPDGRLHLVNEKSTSFSGRVWLAADAAPAPAKRAAGDVRCDDYGCTAPLAGGGIVSLVKDARAFDEDCRIAAVIVTSLKAPPACAEMAAVIDRDALDATGSLELTRDGAAFRAVSARDPAGARPWERRGTSPPSEEALRLVFAPKAATPTPVRERPVDPTDDDEAERAPEDDPASASD</sequence>
<dbReference type="NCBIfam" id="TIGR00360">
    <property type="entry name" value="ComEC_N-term"/>
    <property type="match status" value="1"/>
</dbReference>
<feature type="transmembrane region" description="Helical" evidence="7">
    <location>
        <begin position="76"/>
        <end position="92"/>
    </location>
</feature>
<feature type="transmembrane region" description="Helical" evidence="7">
    <location>
        <begin position="52"/>
        <end position="70"/>
    </location>
</feature>
<evidence type="ECO:0000256" key="4">
    <source>
        <dbReference type="ARBA" id="ARBA00022989"/>
    </source>
</evidence>
<evidence type="ECO:0000256" key="5">
    <source>
        <dbReference type="ARBA" id="ARBA00023136"/>
    </source>
</evidence>
<keyword evidence="2" id="KW-1003">Cell membrane</keyword>
<feature type="transmembrane region" description="Helical" evidence="7">
    <location>
        <begin position="334"/>
        <end position="352"/>
    </location>
</feature>
<comment type="subcellular location">
    <subcellularLocation>
        <location evidence="1">Cell membrane</location>
        <topology evidence="1">Multi-pass membrane protein</topology>
    </subcellularLocation>
</comment>
<evidence type="ECO:0000256" key="1">
    <source>
        <dbReference type="ARBA" id="ARBA00004651"/>
    </source>
</evidence>
<accession>A0ABU1DJJ4</accession>
<dbReference type="InterPro" id="IPR025405">
    <property type="entry name" value="DUF4131"/>
</dbReference>
<protein>
    <submittedName>
        <fullName evidence="10">ComEC/Rec2 family competence protein</fullName>
    </submittedName>
</protein>
<dbReference type="InterPro" id="IPR052159">
    <property type="entry name" value="Competence_DNA_uptake"/>
</dbReference>
<keyword evidence="3 7" id="KW-0812">Transmembrane</keyword>
<evidence type="ECO:0000259" key="8">
    <source>
        <dbReference type="Pfam" id="PF03772"/>
    </source>
</evidence>
<dbReference type="EMBL" id="JADBEO010000046">
    <property type="protein sequence ID" value="MDR4308288.1"/>
    <property type="molecule type" value="Genomic_DNA"/>
</dbReference>
<feature type="region of interest" description="Disordered" evidence="6">
    <location>
        <begin position="709"/>
        <end position="772"/>
    </location>
</feature>
<evidence type="ECO:0000256" key="3">
    <source>
        <dbReference type="ARBA" id="ARBA00022692"/>
    </source>
</evidence>
<feature type="transmembrane region" description="Helical" evidence="7">
    <location>
        <begin position="435"/>
        <end position="461"/>
    </location>
</feature>
<feature type="compositionally biased region" description="Acidic residues" evidence="6">
    <location>
        <begin position="753"/>
        <end position="772"/>
    </location>
</feature>
<gene>
    <name evidence="10" type="ORF">IHQ68_16850</name>
</gene>
<feature type="transmembrane region" description="Helical" evidence="7">
    <location>
        <begin position="358"/>
        <end position="377"/>
    </location>
</feature>
<feature type="domain" description="ComEC/Rec2-related protein" evidence="8">
    <location>
        <begin position="272"/>
        <end position="557"/>
    </location>
</feature>
<dbReference type="PANTHER" id="PTHR30619:SF1">
    <property type="entry name" value="RECOMBINATION PROTEIN 2"/>
    <property type="match status" value="1"/>
</dbReference>
<feature type="transmembrane region" description="Helical" evidence="7">
    <location>
        <begin position="473"/>
        <end position="498"/>
    </location>
</feature>
<evidence type="ECO:0000313" key="10">
    <source>
        <dbReference type="EMBL" id="MDR4308288.1"/>
    </source>
</evidence>
<evidence type="ECO:0000313" key="11">
    <source>
        <dbReference type="Proteomes" id="UP001181622"/>
    </source>
</evidence>
<name>A0ABU1DJJ4_9HYPH</name>
<evidence type="ECO:0000256" key="6">
    <source>
        <dbReference type="SAM" id="MobiDB-lite"/>
    </source>
</evidence>
<reference evidence="10" key="1">
    <citation type="submission" date="2020-10" db="EMBL/GenBank/DDBJ databases">
        <authorList>
            <person name="Abbas A."/>
            <person name="Razzaq R."/>
            <person name="Waqas M."/>
            <person name="Abbas N."/>
            <person name="Nielsen T.K."/>
            <person name="Hansen L.H."/>
            <person name="Hussain S."/>
            <person name="Shahid M."/>
        </authorList>
    </citation>
    <scope>NUCLEOTIDE SEQUENCE</scope>
    <source>
        <strain evidence="10">S14</strain>
    </source>
</reference>
<evidence type="ECO:0000259" key="9">
    <source>
        <dbReference type="Pfam" id="PF13567"/>
    </source>
</evidence>